<protein>
    <submittedName>
        <fullName evidence="1">Uncharacterized protein</fullName>
    </submittedName>
</protein>
<organism evidence="1 2">
    <name type="scientific">Solitalea canadensis (strain ATCC 29591 / DSM 3403 / JCM 21819 / LMG 8368 / NBRC 15130 / NCIMB 12057 / USAM 9D)</name>
    <name type="common">Flexibacter canadensis</name>
    <dbReference type="NCBI Taxonomy" id="929556"/>
    <lineage>
        <taxon>Bacteria</taxon>
        <taxon>Pseudomonadati</taxon>
        <taxon>Bacteroidota</taxon>
        <taxon>Sphingobacteriia</taxon>
        <taxon>Sphingobacteriales</taxon>
        <taxon>Sphingobacteriaceae</taxon>
        <taxon>Solitalea</taxon>
    </lineage>
</organism>
<dbReference type="RefSeq" id="WP_014681170.1">
    <property type="nucleotide sequence ID" value="NC_017770.1"/>
</dbReference>
<gene>
    <name evidence="1" type="ordered locus">Solca_2923</name>
</gene>
<dbReference type="EMBL" id="CP003349">
    <property type="protein sequence ID" value="AFD07943.1"/>
    <property type="molecule type" value="Genomic_DNA"/>
</dbReference>
<evidence type="ECO:0000313" key="1">
    <source>
        <dbReference type="EMBL" id="AFD07943.1"/>
    </source>
</evidence>
<proteinExistence type="predicted"/>
<name>H8KWF1_SOLCM</name>
<evidence type="ECO:0000313" key="2">
    <source>
        <dbReference type="Proteomes" id="UP000007590"/>
    </source>
</evidence>
<dbReference type="Proteomes" id="UP000007590">
    <property type="component" value="Chromosome"/>
</dbReference>
<keyword evidence="2" id="KW-1185">Reference proteome</keyword>
<dbReference type="AlphaFoldDB" id="H8KWF1"/>
<reference evidence="1" key="1">
    <citation type="submission" date="2012-02" db="EMBL/GenBank/DDBJ databases">
        <title>The complete genome of Solitalea canadensis DSM 3403.</title>
        <authorList>
            <consortium name="US DOE Joint Genome Institute (JGI-PGF)"/>
            <person name="Lucas S."/>
            <person name="Copeland A."/>
            <person name="Lapidus A."/>
            <person name="Glavina del Rio T."/>
            <person name="Dalin E."/>
            <person name="Tice H."/>
            <person name="Bruce D."/>
            <person name="Goodwin L."/>
            <person name="Pitluck S."/>
            <person name="Peters L."/>
            <person name="Ovchinnikova G."/>
            <person name="Lu M."/>
            <person name="Kyrpides N."/>
            <person name="Mavromatis K."/>
            <person name="Ivanova N."/>
            <person name="Brettin T."/>
            <person name="Detter J.C."/>
            <person name="Han C."/>
            <person name="Larimer F."/>
            <person name="Land M."/>
            <person name="Hauser L."/>
            <person name="Markowitz V."/>
            <person name="Cheng J.-F."/>
            <person name="Hugenholtz P."/>
            <person name="Woyke T."/>
            <person name="Wu D."/>
            <person name="Spring S."/>
            <person name="Schroeder M."/>
            <person name="Kopitz M."/>
            <person name="Brambilla E."/>
            <person name="Klenk H.-P."/>
            <person name="Eisen J.A."/>
        </authorList>
    </citation>
    <scope>NUCLEOTIDE SEQUENCE</scope>
    <source>
        <strain evidence="1">DSM 3403</strain>
    </source>
</reference>
<dbReference type="KEGG" id="scn:Solca_2923"/>
<dbReference type="HOGENOM" id="CLU_1495251_0_0_10"/>
<accession>H8KWF1</accession>
<sequence length="180" mass="19842">MIKNFLKPISLLGFVLICFMTLTAGGGGGGFGLKSHPMNTGNAYTNQPKSGTILLDFLEAKFPNGNKANPFGTVGATVKGDVNKFFCRVSVKNLNTNKTDMYYISSSNGSYALTIPNFLYNYEYEISVEFSDMCSIRNDLYQLTKGKSARTNYKGSVTSRGFGGYNTQIKMNYFGYEVCE</sequence>